<dbReference type="EMBL" id="CAJZBQ010000040">
    <property type="protein sequence ID" value="CAG9326365.1"/>
    <property type="molecule type" value="Genomic_DNA"/>
</dbReference>
<sequence>MIGIIKFGHLNGLNSAWKLMTHELRSPRFADTKTTDFSCATAQRSQKKSSKESDENKGEQSHGISTMLRSLGHWYVTLSNLSDSISIEELGIKLSISA</sequence>
<protein>
    <submittedName>
        <fullName evidence="2">Uncharacterized protein</fullName>
    </submittedName>
</protein>
<feature type="compositionally biased region" description="Polar residues" evidence="1">
    <location>
        <begin position="35"/>
        <end position="44"/>
    </location>
</feature>
<dbReference type="Proteomes" id="UP001162131">
    <property type="component" value="Unassembled WGS sequence"/>
</dbReference>
<dbReference type="AlphaFoldDB" id="A0AAU9JJG5"/>
<feature type="compositionally biased region" description="Basic and acidic residues" evidence="1">
    <location>
        <begin position="49"/>
        <end position="60"/>
    </location>
</feature>
<accession>A0AAU9JJG5</accession>
<name>A0AAU9JJG5_9CILI</name>
<evidence type="ECO:0000313" key="2">
    <source>
        <dbReference type="EMBL" id="CAG9326365.1"/>
    </source>
</evidence>
<organism evidence="2 3">
    <name type="scientific">Blepharisma stoltei</name>
    <dbReference type="NCBI Taxonomy" id="1481888"/>
    <lineage>
        <taxon>Eukaryota</taxon>
        <taxon>Sar</taxon>
        <taxon>Alveolata</taxon>
        <taxon>Ciliophora</taxon>
        <taxon>Postciliodesmatophora</taxon>
        <taxon>Heterotrichea</taxon>
        <taxon>Heterotrichida</taxon>
        <taxon>Blepharismidae</taxon>
        <taxon>Blepharisma</taxon>
    </lineage>
</organism>
<proteinExistence type="predicted"/>
<keyword evidence="3" id="KW-1185">Reference proteome</keyword>
<evidence type="ECO:0000256" key="1">
    <source>
        <dbReference type="SAM" id="MobiDB-lite"/>
    </source>
</evidence>
<comment type="caution">
    <text evidence="2">The sequence shown here is derived from an EMBL/GenBank/DDBJ whole genome shotgun (WGS) entry which is preliminary data.</text>
</comment>
<gene>
    <name evidence="2" type="ORF">BSTOLATCC_MIC40793</name>
</gene>
<evidence type="ECO:0000313" key="3">
    <source>
        <dbReference type="Proteomes" id="UP001162131"/>
    </source>
</evidence>
<feature type="region of interest" description="Disordered" evidence="1">
    <location>
        <begin position="35"/>
        <end position="63"/>
    </location>
</feature>
<reference evidence="2" key="1">
    <citation type="submission" date="2021-09" db="EMBL/GenBank/DDBJ databases">
        <authorList>
            <consortium name="AG Swart"/>
            <person name="Singh M."/>
            <person name="Singh A."/>
            <person name="Seah K."/>
            <person name="Emmerich C."/>
        </authorList>
    </citation>
    <scope>NUCLEOTIDE SEQUENCE</scope>
    <source>
        <strain evidence="2">ATCC30299</strain>
    </source>
</reference>